<dbReference type="InterPro" id="IPR036388">
    <property type="entry name" value="WH-like_DNA-bd_sf"/>
</dbReference>
<dbReference type="InterPro" id="IPR013325">
    <property type="entry name" value="RNA_pol_sigma_r2"/>
</dbReference>
<dbReference type="GO" id="GO:0003677">
    <property type="term" value="F:DNA binding"/>
    <property type="evidence" value="ECO:0007669"/>
    <property type="project" value="InterPro"/>
</dbReference>
<dbReference type="Proteomes" id="UP000426027">
    <property type="component" value="Chromosome"/>
</dbReference>
<evidence type="ECO:0000259" key="6">
    <source>
        <dbReference type="Pfam" id="PF08281"/>
    </source>
</evidence>
<dbReference type="EMBL" id="CP046566">
    <property type="protein sequence ID" value="QGW26828.1"/>
    <property type="molecule type" value="Genomic_DNA"/>
</dbReference>
<dbReference type="InterPro" id="IPR013249">
    <property type="entry name" value="RNA_pol_sigma70_r4_t2"/>
</dbReference>
<sequence length="194" mass="22577">MYEHLHISELQHKIAAFEDQQAYKELFVRLQPRLLQFALSICHSREAAEEVVSDVFVRVWLKRKTLDHIQNLKLYLYIATRNVSLNYLRIEKKHQTLQMDDLQVEVEAFNANPQQLLINAELRKQLAKVVAELPTQCKIIFKLVKEDGLKQKEVAELLHIQPKTVENQLAIAVRKIGQALQAVLPARQKVRQKA</sequence>
<dbReference type="InterPro" id="IPR014327">
    <property type="entry name" value="RNA_pol_sigma70_bacteroid"/>
</dbReference>
<protein>
    <submittedName>
        <fullName evidence="7">RNA polymerase sigma-70 factor</fullName>
    </submittedName>
</protein>
<dbReference type="Gene3D" id="1.10.1740.10">
    <property type="match status" value="1"/>
</dbReference>
<reference evidence="7 8" key="1">
    <citation type="submission" date="2019-11" db="EMBL/GenBank/DDBJ databases">
        <authorList>
            <person name="Im W.T."/>
        </authorList>
    </citation>
    <scope>NUCLEOTIDE SEQUENCE [LARGE SCALE GENOMIC DNA]</scope>
    <source>
        <strain evidence="7 8">SB-02</strain>
    </source>
</reference>
<evidence type="ECO:0000256" key="4">
    <source>
        <dbReference type="ARBA" id="ARBA00023163"/>
    </source>
</evidence>
<dbReference type="AlphaFoldDB" id="A0A6I6GGP3"/>
<dbReference type="InterPro" id="IPR014284">
    <property type="entry name" value="RNA_pol_sigma-70_dom"/>
</dbReference>
<dbReference type="KEGG" id="fls:GLV81_00760"/>
<dbReference type="SUPFAM" id="SSF88946">
    <property type="entry name" value="Sigma2 domain of RNA polymerase sigma factors"/>
    <property type="match status" value="1"/>
</dbReference>
<dbReference type="PANTHER" id="PTHR43133:SF46">
    <property type="entry name" value="RNA POLYMERASE SIGMA-70 FACTOR ECF SUBFAMILY"/>
    <property type="match status" value="1"/>
</dbReference>
<dbReference type="NCBIfam" id="TIGR02937">
    <property type="entry name" value="sigma70-ECF"/>
    <property type="match status" value="1"/>
</dbReference>
<evidence type="ECO:0000256" key="2">
    <source>
        <dbReference type="ARBA" id="ARBA00023015"/>
    </source>
</evidence>
<dbReference type="Gene3D" id="1.10.10.10">
    <property type="entry name" value="Winged helix-like DNA-binding domain superfamily/Winged helix DNA-binding domain"/>
    <property type="match status" value="1"/>
</dbReference>
<dbReference type="Pfam" id="PF04542">
    <property type="entry name" value="Sigma70_r2"/>
    <property type="match status" value="1"/>
</dbReference>
<dbReference type="GO" id="GO:0006352">
    <property type="term" value="P:DNA-templated transcription initiation"/>
    <property type="evidence" value="ECO:0007669"/>
    <property type="project" value="InterPro"/>
</dbReference>
<dbReference type="Pfam" id="PF08281">
    <property type="entry name" value="Sigma70_r4_2"/>
    <property type="match status" value="1"/>
</dbReference>
<keyword evidence="4" id="KW-0804">Transcription</keyword>
<evidence type="ECO:0000313" key="8">
    <source>
        <dbReference type="Proteomes" id="UP000426027"/>
    </source>
</evidence>
<organism evidence="7 8">
    <name type="scientific">Phnomibacter ginsenosidimutans</name>
    <dbReference type="NCBI Taxonomy" id="2676868"/>
    <lineage>
        <taxon>Bacteria</taxon>
        <taxon>Pseudomonadati</taxon>
        <taxon>Bacteroidota</taxon>
        <taxon>Chitinophagia</taxon>
        <taxon>Chitinophagales</taxon>
        <taxon>Chitinophagaceae</taxon>
        <taxon>Phnomibacter</taxon>
    </lineage>
</organism>
<dbReference type="GO" id="GO:0016987">
    <property type="term" value="F:sigma factor activity"/>
    <property type="evidence" value="ECO:0007669"/>
    <property type="project" value="UniProtKB-KW"/>
</dbReference>
<evidence type="ECO:0000259" key="5">
    <source>
        <dbReference type="Pfam" id="PF04542"/>
    </source>
</evidence>
<evidence type="ECO:0000256" key="1">
    <source>
        <dbReference type="ARBA" id="ARBA00010641"/>
    </source>
</evidence>
<dbReference type="PANTHER" id="PTHR43133">
    <property type="entry name" value="RNA POLYMERASE ECF-TYPE SIGMA FACTO"/>
    <property type="match status" value="1"/>
</dbReference>
<proteinExistence type="inferred from homology"/>
<keyword evidence="3" id="KW-0731">Sigma factor</keyword>
<dbReference type="InterPro" id="IPR039425">
    <property type="entry name" value="RNA_pol_sigma-70-like"/>
</dbReference>
<dbReference type="RefSeq" id="WP_157475965.1">
    <property type="nucleotide sequence ID" value="NZ_CP046566.1"/>
</dbReference>
<evidence type="ECO:0000313" key="7">
    <source>
        <dbReference type="EMBL" id="QGW26828.1"/>
    </source>
</evidence>
<dbReference type="InterPro" id="IPR007627">
    <property type="entry name" value="RNA_pol_sigma70_r2"/>
</dbReference>
<gene>
    <name evidence="7" type="ORF">GLV81_00760</name>
</gene>
<dbReference type="SUPFAM" id="SSF88659">
    <property type="entry name" value="Sigma3 and sigma4 domains of RNA polymerase sigma factors"/>
    <property type="match status" value="1"/>
</dbReference>
<comment type="similarity">
    <text evidence="1">Belongs to the sigma-70 factor family. ECF subfamily.</text>
</comment>
<dbReference type="InterPro" id="IPR013324">
    <property type="entry name" value="RNA_pol_sigma_r3/r4-like"/>
</dbReference>
<evidence type="ECO:0000256" key="3">
    <source>
        <dbReference type="ARBA" id="ARBA00023082"/>
    </source>
</evidence>
<name>A0A6I6GGP3_9BACT</name>
<keyword evidence="2" id="KW-0805">Transcription regulation</keyword>
<feature type="domain" description="RNA polymerase sigma-70 region 2" evidence="5">
    <location>
        <begin position="26"/>
        <end position="91"/>
    </location>
</feature>
<accession>A0A6I6GGP3</accession>
<feature type="domain" description="RNA polymerase sigma factor 70 region 4 type 2" evidence="6">
    <location>
        <begin position="124"/>
        <end position="175"/>
    </location>
</feature>
<keyword evidence="8" id="KW-1185">Reference proteome</keyword>
<dbReference type="NCBIfam" id="TIGR02985">
    <property type="entry name" value="Sig70_bacteroi1"/>
    <property type="match status" value="1"/>
</dbReference>